<dbReference type="Proteomes" id="UP001341135">
    <property type="component" value="Chromosome"/>
</dbReference>
<gene>
    <name evidence="1" type="ORF">PABY_24510</name>
</gene>
<accession>A0ABM8IZB3</accession>
<dbReference type="EMBL" id="AP028907">
    <property type="protein sequence ID" value="BES82884.1"/>
    <property type="molecule type" value="Genomic_DNA"/>
</dbReference>
<evidence type="ECO:0000313" key="2">
    <source>
        <dbReference type="Proteomes" id="UP001341135"/>
    </source>
</evidence>
<proteinExistence type="predicted"/>
<reference evidence="1 2" key="1">
    <citation type="submission" date="2023-09" db="EMBL/GenBank/DDBJ databases">
        <title>Pyrofollis japonicus gen. nov. sp. nov., a novel member of the family Pyrodictiaceae isolated from the Iheya North hydrothermal field.</title>
        <authorList>
            <person name="Miyazaki U."/>
            <person name="Sanari M."/>
            <person name="Tame A."/>
            <person name="Kitajima M."/>
            <person name="Okamoto A."/>
            <person name="Sawayama S."/>
            <person name="Miyazaki J."/>
            <person name="Takai K."/>
            <person name="Nakagawa S."/>
        </authorList>
    </citation>
    <scope>NUCLEOTIDE SEQUENCE [LARGE SCALE GENOMIC DNA]</scope>
    <source>
        <strain evidence="1 2">AV2</strain>
    </source>
</reference>
<dbReference type="RefSeq" id="WP_338250635.1">
    <property type="nucleotide sequence ID" value="NZ_AP028907.1"/>
</dbReference>
<keyword evidence="2" id="KW-1185">Reference proteome</keyword>
<sequence length="56" mass="6178">MERDLGGTNIEAETEDVSEDIRISCEETLKHAFVGETARLKHTGLYSISRVLGIVS</sequence>
<dbReference type="GeneID" id="89290451"/>
<evidence type="ECO:0000313" key="1">
    <source>
        <dbReference type="EMBL" id="BES82884.1"/>
    </source>
</evidence>
<protein>
    <submittedName>
        <fullName evidence="1">Uncharacterized protein</fullName>
    </submittedName>
</protein>
<organism evidence="1 2">
    <name type="scientific">Pyrodictium abyssi</name>
    <dbReference type="NCBI Taxonomy" id="54256"/>
    <lineage>
        <taxon>Archaea</taxon>
        <taxon>Thermoproteota</taxon>
        <taxon>Thermoprotei</taxon>
        <taxon>Desulfurococcales</taxon>
        <taxon>Pyrodictiaceae</taxon>
        <taxon>Pyrodictium</taxon>
    </lineage>
</organism>
<name>A0ABM8IZB3_9CREN</name>